<evidence type="ECO:0000256" key="1">
    <source>
        <dbReference type="SAM" id="MobiDB-lite"/>
    </source>
</evidence>
<keyword evidence="2" id="KW-0732">Signal</keyword>
<keyword evidence="5" id="KW-1185">Reference proteome</keyword>
<reference evidence="4" key="1">
    <citation type="submission" date="2023-04" db="EMBL/GenBank/DDBJ databases">
        <title>Phytophthora fragariaefolia NBRC 109709.</title>
        <authorList>
            <person name="Ichikawa N."/>
            <person name="Sato H."/>
            <person name="Tonouchi N."/>
        </authorList>
    </citation>
    <scope>NUCLEOTIDE SEQUENCE</scope>
    <source>
        <strain evidence="4">NBRC 109709</strain>
    </source>
</reference>
<sequence>MSFKPSRLIRLKILLLQRVGHSAVPEITTALVPATVPARVPTPDAGRFRHEQRREQETPDERSAQLARVRAHQEERRANLSQQQEEAEQAYRRENQAMQRDGRDVEEDEGPAKTNVPAAEPFAEATHEDFRVSMLSGPNVVAGRYKLPPTTLCPHCNTWKWPAESKKACCSEGAVQLPPLVAAPPRLLQLYGDVPCWRLICAYNQAFAFTSIGTSWSNRSFNEVNKDETVAGQHGVYTYRIQGAMEHYLGSLLPRVGSLTNQPKPAKFAQIYIVDPDMQQRAAGVATPGHLYQKVDDQSVLHQGGRLFQQYGVDQQAKCEQELRWIATHQTELQADQYCVFQDALLSETTVELGEGEALLNEYNRETGTLQHLNQPRRRSRHFLNLNQIGKRVVLPSTHPGSPRHIFKSYQNAMAVVHEFGKPDVFVTMTCSSTWDEMEEKIPDKNQSARDYTDVVARVYQMKLAALLKDLDEDKPLTREITDKLVSAELPDPETNPQLYETILTCIMHGPCGAANPSCACMKDGKCTEGYPKSLAEVTPGNVNGFPVCRRRLRPPGVLKFRGREYDNATINQWVVPYNPYLSQKYNCHINVEVCTTLTAVQYLYKYVYKGSDKAVITIETVRGESRQARTEPNEILRYLNARYVSPIEACMRLLGYVIQGKTHSIVQLTIHLKNAQVVTFRSSDNPDRVLTRGRHTMLTRFFELCASEAPENQIAKTMV</sequence>
<dbReference type="EMBL" id="BSXT01003529">
    <property type="protein sequence ID" value="GMF54544.1"/>
    <property type="molecule type" value="Genomic_DNA"/>
</dbReference>
<dbReference type="Proteomes" id="UP001165121">
    <property type="component" value="Unassembled WGS sequence"/>
</dbReference>
<dbReference type="PANTHER" id="PTHR45786">
    <property type="entry name" value="DNA BINDING PROTEIN-LIKE"/>
    <property type="match status" value="1"/>
</dbReference>
<feature type="region of interest" description="Disordered" evidence="1">
    <location>
        <begin position="37"/>
        <end position="90"/>
    </location>
</feature>
<dbReference type="AlphaFoldDB" id="A0A9W6Y7K6"/>
<feature type="signal peptide" evidence="2">
    <location>
        <begin position="1"/>
        <end position="22"/>
    </location>
</feature>
<evidence type="ECO:0000313" key="4">
    <source>
        <dbReference type="EMBL" id="GMF54544.1"/>
    </source>
</evidence>
<evidence type="ECO:0000259" key="3">
    <source>
        <dbReference type="Pfam" id="PF14214"/>
    </source>
</evidence>
<dbReference type="InterPro" id="IPR025476">
    <property type="entry name" value="Helitron_helicase-like"/>
</dbReference>
<feature type="region of interest" description="Disordered" evidence="1">
    <location>
        <begin position="96"/>
        <end position="115"/>
    </location>
</feature>
<protein>
    <submittedName>
        <fullName evidence="4">Unnamed protein product</fullName>
    </submittedName>
</protein>
<evidence type="ECO:0000256" key="2">
    <source>
        <dbReference type="SAM" id="SignalP"/>
    </source>
</evidence>
<dbReference type="Pfam" id="PF14214">
    <property type="entry name" value="Helitron_like_N"/>
    <property type="match status" value="1"/>
</dbReference>
<organism evidence="4 5">
    <name type="scientific">Phytophthora fragariaefolia</name>
    <dbReference type="NCBI Taxonomy" id="1490495"/>
    <lineage>
        <taxon>Eukaryota</taxon>
        <taxon>Sar</taxon>
        <taxon>Stramenopiles</taxon>
        <taxon>Oomycota</taxon>
        <taxon>Peronosporomycetes</taxon>
        <taxon>Peronosporales</taxon>
        <taxon>Peronosporaceae</taxon>
        <taxon>Phytophthora</taxon>
    </lineage>
</organism>
<accession>A0A9W6Y7K6</accession>
<gene>
    <name evidence="4" type="ORF">Pfra01_002278500</name>
</gene>
<feature type="domain" description="Helitron helicase-like" evidence="3">
    <location>
        <begin position="291"/>
        <end position="473"/>
    </location>
</feature>
<evidence type="ECO:0000313" key="5">
    <source>
        <dbReference type="Proteomes" id="UP001165121"/>
    </source>
</evidence>
<feature type="compositionally biased region" description="Basic and acidic residues" evidence="1">
    <location>
        <begin position="46"/>
        <end position="63"/>
    </location>
</feature>
<name>A0A9W6Y7K6_9STRA</name>
<proteinExistence type="predicted"/>
<dbReference type="OrthoDB" id="120387at2759"/>
<feature type="chain" id="PRO_5040910973" evidence="2">
    <location>
        <begin position="23"/>
        <end position="720"/>
    </location>
</feature>
<dbReference type="PANTHER" id="PTHR45786:SF74">
    <property type="entry name" value="ATP-DEPENDENT DNA HELICASE"/>
    <property type="match status" value="1"/>
</dbReference>
<comment type="caution">
    <text evidence="4">The sequence shown here is derived from an EMBL/GenBank/DDBJ whole genome shotgun (WGS) entry which is preliminary data.</text>
</comment>